<gene>
    <name evidence="1" type="ORF">Tci_266127</name>
</gene>
<reference evidence="1" key="1">
    <citation type="journal article" date="2019" name="Sci. Rep.">
        <title>Draft genome of Tanacetum cinerariifolium, the natural source of mosquito coil.</title>
        <authorList>
            <person name="Yamashiro T."/>
            <person name="Shiraishi A."/>
            <person name="Satake H."/>
            <person name="Nakayama K."/>
        </authorList>
    </citation>
    <scope>NUCLEOTIDE SEQUENCE</scope>
</reference>
<comment type="caution">
    <text evidence="1">The sequence shown here is derived from an EMBL/GenBank/DDBJ whole genome shotgun (WGS) entry which is preliminary data.</text>
</comment>
<dbReference type="EMBL" id="BKCJ010081431">
    <property type="protein sequence ID" value="GEW94151.1"/>
    <property type="molecule type" value="Genomic_DNA"/>
</dbReference>
<accession>A0A699H189</accession>
<organism evidence="1">
    <name type="scientific">Tanacetum cinerariifolium</name>
    <name type="common">Dalmatian daisy</name>
    <name type="synonym">Chrysanthemum cinerariifolium</name>
    <dbReference type="NCBI Taxonomy" id="118510"/>
    <lineage>
        <taxon>Eukaryota</taxon>
        <taxon>Viridiplantae</taxon>
        <taxon>Streptophyta</taxon>
        <taxon>Embryophyta</taxon>
        <taxon>Tracheophyta</taxon>
        <taxon>Spermatophyta</taxon>
        <taxon>Magnoliopsida</taxon>
        <taxon>eudicotyledons</taxon>
        <taxon>Gunneridae</taxon>
        <taxon>Pentapetalae</taxon>
        <taxon>asterids</taxon>
        <taxon>campanulids</taxon>
        <taxon>Asterales</taxon>
        <taxon>Asteraceae</taxon>
        <taxon>Asteroideae</taxon>
        <taxon>Anthemideae</taxon>
        <taxon>Anthemidinae</taxon>
        <taxon>Tanacetum</taxon>
    </lineage>
</organism>
<dbReference type="AlphaFoldDB" id="A0A699H189"/>
<evidence type="ECO:0000313" key="1">
    <source>
        <dbReference type="EMBL" id="GEW94151.1"/>
    </source>
</evidence>
<sequence length="263" mass="29697">MNKLLSRGHPWEAKEPDVISLMKNEGKKIEELNAPTLKFPLNRQNPRVVYKNMVDRLFFILVKGEEVRRSINTTRQKVGMRACSAGASFAGLLMSAKVSTQENRVALDEEQLLFIARGQDNAVDEDVDEQPVQGLALNVDNVFQADECDTFDSNVDEAPTTQTMFMVNLSSVYPVYDEAGPSYDSNILSKVHDHDHYQNTICEHHEVHEMHDVVQPNYVVDSHADCTSDSNMISYDQYVKDNAVSVVQSNVSFVTNDAYMMIK</sequence>
<protein>
    <submittedName>
        <fullName evidence="1">Retrovirus-related Pol polyprotein from transposon TNT 1-94</fullName>
    </submittedName>
</protein>
<name>A0A699H189_TANCI</name>
<proteinExistence type="predicted"/>